<keyword evidence="10" id="KW-0594">Phospholipid biosynthesis</keyword>
<dbReference type="InterPro" id="IPR021261">
    <property type="entry name" value="GPCAT"/>
</dbReference>
<dbReference type="Proteomes" id="UP001189429">
    <property type="component" value="Unassembled WGS sequence"/>
</dbReference>
<comment type="similarity">
    <text evidence="2">Belongs to the GPC1 family.</text>
</comment>
<evidence type="ECO:0000256" key="6">
    <source>
        <dbReference type="ARBA" id="ARBA00022692"/>
    </source>
</evidence>
<evidence type="ECO:0000256" key="2">
    <source>
        <dbReference type="ARBA" id="ARBA00006675"/>
    </source>
</evidence>
<keyword evidence="4" id="KW-0444">Lipid biosynthesis</keyword>
<evidence type="ECO:0000313" key="14">
    <source>
        <dbReference type="EMBL" id="CAK0911201.1"/>
    </source>
</evidence>
<evidence type="ECO:0000256" key="1">
    <source>
        <dbReference type="ARBA" id="ARBA00004141"/>
    </source>
</evidence>
<keyword evidence="5" id="KW-0808">Transferase</keyword>
<sequence>MEDKSLLAGDRPALKRTLSTIERQTLEKGLQIVSATATRLQGKGLSTTNFFLGVSNCLFVAWSFGCIPQHFWIVYILEACVLFPVRFCHQASAKPSEVAYWLDFCWVANFTSIAGIVALFLDHFQVIALPGTHFRKYMFAAAWGVGCGPLLLASALLGNALIFHDADNVASVLIHLFPSLVLHTMRFHGDVVHKAWPSFHLNYLGFRRYHRI</sequence>
<dbReference type="PANTHER" id="PTHR31201">
    <property type="entry name" value="OS01G0585100 PROTEIN"/>
    <property type="match status" value="1"/>
</dbReference>
<evidence type="ECO:0000256" key="5">
    <source>
        <dbReference type="ARBA" id="ARBA00022679"/>
    </source>
</evidence>
<comment type="caution">
    <text evidence="14">The sequence shown here is derived from an EMBL/GenBank/DDBJ whole genome shotgun (WGS) entry which is preliminary data.</text>
</comment>
<dbReference type="PANTHER" id="PTHR31201:SF1">
    <property type="entry name" value="GLYCEROPHOSPHOCHOLINE ACYLTRANSFERASE 1"/>
    <property type="match status" value="1"/>
</dbReference>
<protein>
    <recommendedName>
        <fullName evidence="3">Glycerophosphocholine acyltransferase 1</fullName>
    </recommendedName>
</protein>
<evidence type="ECO:0000256" key="3">
    <source>
        <dbReference type="ARBA" id="ARBA00019082"/>
    </source>
</evidence>
<comment type="subcellular location">
    <subcellularLocation>
        <location evidence="1">Membrane</location>
        <topology evidence="1">Multi-pass membrane protein</topology>
    </subcellularLocation>
</comment>
<keyword evidence="6 13" id="KW-0812">Transmembrane</keyword>
<keyword evidence="11" id="KW-1208">Phospholipid metabolism</keyword>
<proteinExistence type="inferred from homology"/>
<evidence type="ECO:0000256" key="8">
    <source>
        <dbReference type="ARBA" id="ARBA00023098"/>
    </source>
</evidence>
<reference evidence="14" key="1">
    <citation type="submission" date="2023-10" db="EMBL/GenBank/DDBJ databases">
        <authorList>
            <person name="Chen Y."/>
            <person name="Shah S."/>
            <person name="Dougan E. K."/>
            <person name="Thang M."/>
            <person name="Chan C."/>
        </authorList>
    </citation>
    <scope>NUCLEOTIDE SEQUENCE [LARGE SCALE GENOMIC DNA]</scope>
</reference>
<keyword evidence="7 13" id="KW-1133">Transmembrane helix</keyword>
<gene>
    <name evidence="14" type="ORF">PCOR1329_LOCUS85146</name>
</gene>
<feature type="transmembrane region" description="Helical" evidence="13">
    <location>
        <begin position="100"/>
        <end position="121"/>
    </location>
</feature>
<keyword evidence="12" id="KW-0012">Acyltransferase</keyword>
<keyword evidence="8" id="KW-0443">Lipid metabolism</keyword>
<dbReference type="EMBL" id="CAUYUJ010022537">
    <property type="protein sequence ID" value="CAK0911201.1"/>
    <property type="molecule type" value="Genomic_DNA"/>
</dbReference>
<evidence type="ECO:0000256" key="4">
    <source>
        <dbReference type="ARBA" id="ARBA00022516"/>
    </source>
</evidence>
<evidence type="ECO:0000256" key="10">
    <source>
        <dbReference type="ARBA" id="ARBA00023209"/>
    </source>
</evidence>
<organism evidence="14 15">
    <name type="scientific">Prorocentrum cordatum</name>
    <dbReference type="NCBI Taxonomy" id="2364126"/>
    <lineage>
        <taxon>Eukaryota</taxon>
        <taxon>Sar</taxon>
        <taxon>Alveolata</taxon>
        <taxon>Dinophyceae</taxon>
        <taxon>Prorocentrales</taxon>
        <taxon>Prorocentraceae</taxon>
        <taxon>Prorocentrum</taxon>
    </lineage>
</organism>
<evidence type="ECO:0000256" key="12">
    <source>
        <dbReference type="ARBA" id="ARBA00023315"/>
    </source>
</evidence>
<feature type="transmembrane region" description="Helical" evidence="13">
    <location>
        <begin position="141"/>
        <end position="163"/>
    </location>
</feature>
<evidence type="ECO:0000256" key="7">
    <source>
        <dbReference type="ARBA" id="ARBA00022989"/>
    </source>
</evidence>
<evidence type="ECO:0000256" key="11">
    <source>
        <dbReference type="ARBA" id="ARBA00023264"/>
    </source>
</evidence>
<name>A0ABN9YHT7_9DINO</name>
<keyword evidence="15" id="KW-1185">Reference proteome</keyword>
<keyword evidence="9 13" id="KW-0472">Membrane</keyword>
<dbReference type="Pfam" id="PF10998">
    <property type="entry name" value="DUF2838"/>
    <property type="match status" value="1"/>
</dbReference>
<evidence type="ECO:0000313" key="15">
    <source>
        <dbReference type="Proteomes" id="UP001189429"/>
    </source>
</evidence>
<accession>A0ABN9YHT7</accession>
<evidence type="ECO:0000256" key="13">
    <source>
        <dbReference type="SAM" id="Phobius"/>
    </source>
</evidence>
<evidence type="ECO:0000256" key="9">
    <source>
        <dbReference type="ARBA" id="ARBA00023136"/>
    </source>
</evidence>